<dbReference type="GO" id="GO:0004497">
    <property type="term" value="F:monooxygenase activity"/>
    <property type="evidence" value="ECO:0007669"/>
    <property type="project" value="UniProtKB-KW"/>
</dbReference>
<evidence type="ECO:0000256" key="5">
    <source>
        <dbReference type="RuleBase" id="RU000461"/>
    </source>
</evidence>
<dbReference type="PANTHER" id="PTHR24305:SF223">
    <property type="entry name" value="CYTOCHROME P450-DIT2"/>
    <property type="match status" value="1"/>
</dbReference>
<dbReference type="EMBL" id="ML986583">
    <property type="protein sequence ID" value="KAF2269136.1"/>
    <property type="molecule type" value="Genomic_DNA"/>
</dbReference>
<keyword evidence="2 4" id="KW-0479">Metal-binding</keyword>
<evidence type="ECO:0000256" key="3">
    <source>
        <dbReference type="ARBA" id="ARBA00023004"/>
    </source>
</evidence>
<dbReference type="CDD" id="cd11070">
    <property type="entry name" value="CYP56-like"/>
    <property type="match status" value="1"/>
</dbReference>
<dbReference type="InterPro" id="IPR001128">
    <property type="entry name" value="Cyt_P450"/>
</dbReference>
<dbReference type="AlphaFoldDB" id="A0A9P4TMY9"/>
<dbReference type="PANTHER" id="PTHR24305">
    <property type="entry name" value="CYTOCHROME P450"/>
    <property type="match status" value="1"/>
</dbReference>
<dbReference type="SUPFAM" id="SSF48264">
    <property type="entry name" value="Cytochrome P450"/>
    <property type="match status" value="1"/>
</dbReference>
<dbReference type="Proteomes" id="UP000800093">
    <property type="component" value="Unassembled WGS sequence"/>
</dbReference>
<dbReference type="GO" id="GO:0020037">
    <property type="term" value="F:heme binding"/>
    <property type="evidence" value="ECO:0007669"/>
    <property type="project" value="InterPro"/>
</dbReference>
<evidence type="ECO:0000256" key="2">
    <source>
        <dbReference type="ARBA" id="ARBA00022723"/>
    </source>
</evidence>
<comment type="caution">
    <text evidence="6">The sequence shown here is derived from an EMBL/GenBank/DDBJ whole genome shotgun (WGS) entry which is preliminary data.</text>
</comment>
<comment type="similarity">
    <text evidence="5">Belongs to the cytochrome P450 family.</text>
</comment>
<evidence type="ECO:0000256" key="1">
    <source>
        <dbReference type="ARBA" id="ARBA00001971"/>
    </source>
</evidence>
<evidence type="ECO:0000313" key="7">
    <source>
        <dbReference type="Proteomes" id="UP000800093"/>
    </source>
</evidence>
<dbReference type="PRINTS" id="PR00385">
    <property type="entry name" value="P450"/>
</dbReference>
<evidence type="ECO:0000256" key="4">
    <source>
        <dbReference type="PIRSR" id="PIRSR602401-1"/>
    </source>
</evidence>
<comment type="cofactor">
    <cofactor evidence="1 4">
        <name>heme</name>
        <dbReference type="ChEBI" id="CHEBI:30413"/>
    </cofactor>
</comment>
<gene>
    <name evidence="6" type="ORF">CC78DRAFT_303990</name>
</gene>
<sequence>MISYFILAVLAVAAVLFAVSSLAIYLFTPPRNFPKNIPTIPFYYALLPLIRDNDQAELFRQYLKEPLEKYGAVKLFFGGRWNILVCRPSYIVEVFKYEDIYTKSGNQIKIPHGVLAEYTGENIISGHGENWKLYTSVIKPALQYDQDRSLIWYNARILKSIFCQYSNAQSGVAVYGPLQRYTLANLSEVLYGSSFETLQKQDAPLHAFQMEIKPIVFNPIFLNFPFLDHFQFKSRQMGRQLVKKFRNSLHTSIAKAHNHVCDRNSHNLGCRLLGAHKDGLLNEKQLNDNLVSTFLAGHENPQLALISLMYLLGDHPDVQERVREEINTVFTRKGETDVESSYGAIHDLPYLTSVIYEVLRMYPPISQLINRATSQPTALGGHISIPSRTYVGYNAYSTNRDTGFWGADADEFNPSRWGSTIEEINHIFRRANAKGAFISFHGGKRSCLGQKFAMEQLRITTVEILRSLRWTVDESWDRRMTPAGPLYPRNLRLNFQQLKD</sequence>
<dbReference type="InterPro" id="IPR036396">
    <property type="entry name" value="Cyt_P450_sf"/>
</dbReference>
<dbReference type="InterPro" id="IPR050121">
    <property type="entry name" value="Cytochrome_P450_monoxygenase"/>
</dbReference>
<reference evidence="7" key="1">
    <citation type="journal article" date="2020" name="Stud. Mycol.">
        <title>101 Dothideomycetes genomes: A test case for predicting lifestyles and emergence of pathogens.</title>
        <authorList>
            <person name="Haridas S."/>
            <person name="Albert R."/>
            <person name="Binder M."/>
            <person name="Bloem J."/>
            <person name="LaButti K."/>
            <person name="Salamov A."/>
            <person name="Andreopoulos B."/>
            <person name="Baker S."/>
            <person name="Barry K."/>
            <person name="Bills G."/>
            <person name="Bluhm B."/>
            <person name="Cannon C."/>
            <person name="Castanera R."/>
            <person name="Culley D."/>
            <person name="Daum C."/>
            <person name="Ezra D."/>
            <person name="Gonzalez J."/>
            <person name="Henrissat B."/>
            <person name="Kuo A."/>
            <person name="Liang C."/>
            <person name="Lipzen A."/>
            <person name="Lutzoni F."/>
            <person name="Magnuson J."/>
            <person name="Mondo S."/>
            <person name="Nolan M."/>
            <person name="Ohm R."/>
            <person name="Pangilinan J."/>
            <person name="Park H.-J."/>
            <person name="Ramirez L."/>
            <person name="Alfaro M."/>
            <person name="Sun H."/>
            <person name="Tritt A."/>
            <person name="Yoshinaga Y."/>
            <person name="Zwiers L.-H."/>
            <person name="Turgeon B."/>
            <person name="Goodwin S."/>
            <person name="Spatafora J."/>
            <person name="Crous P."/>
            <person name="Grigoriev I."/>
        </authorList>
    </citation>
    <scope>NUCLEOTIDE SEQUENCE [LARGE SCALE GENOMIC DNA]</scope>
    <source>
        <strain evidence="7">CBS 304.66</strain>
    </source>
</reference>
<dbReference type="PROSITE" id="PS00086">
    <property type="entry name" value="CYTOCHROME_P450"/>
    <property type="match status" value="1"/>
</dbReference>
<dbReference type="Gene3D" id="1.10.630.10">
    <property type="entry name" value="Cytochrome P450"/>
    <property type="match status" value="1"/>
</dbReference>
<proteinExistence type="inferred from homology"/>
<accession>A0A9P4TMY9</accession>
<organism evidence="6 7">
    <name type="scientific">Lojkania enalia</name>
    <dbReference type="NCBI Taxonomy" id="147567"/>
    <lineage>
        <taxon>Eukaryota</taxon>
        <taxon>Fungi</taxon>
        <taxon>Dikarya</taxon>
        <taxon>Ascomycota</taxon>
        <taxon>Pezizomycotina</taxon>
        <taxon>Dothideomycetes</taxon>
        <taxon>Pleosporomycetidae</taxon>
        <taxon>Pleosporales</taxon>
        <taxon>Pleosporales incertae sedis</taxon>
        <taxon>Lojkania</taxon>
    </lineage>
</organism>
<dbReference type="Pfam" id="PF00067">
    <property type="entry name" value="p450"/>
    <property type="match status" value="1"/>
</dbReference>
<dbReference type="InterPro" id="IPR017972">
    <property type="entry name" value="Cyt_P450_CS"/>
</dbReference>
<protein>
    <submittedName>
        <fullName evidence="6">Cytochrome P450</fullName>
    </submittedName>
</protein>
<evidence type="ECO:0000313" key="6">
    <source>
        <dbReference type="EMBL" id="KAF2269136.1"/>
    </source>
</evidence>
<dbReference type="GO" id="GO:0016705">
    <property type="term" value="F:oxidoreductase activity, acting on paired donors, with incorporation or reduction of molecular oxygen"/>
    <property type="evidence" value="ECO:0007669"/>
    <property type="project" value="InterPro"/>
</dbReference>
<dbReference type="InterPro" id="IPR002401">
    <property type="entry name" value="Cyt_P450_E_grp-I"/>
</dbReference>
<keyword evidence="4 5" id="KW-0349">Heme</keyword>
<name>A0A9P4TMY9_9PLEO</name>
<feature type="binding site" description="axial binding residue" evidence="4">
    <location>
        <position position="447"/>
    </location>
    <ligand>
        <name>heme</name>
        <dbReference type="ChEBI" id="CHEBI:30413"/>
    </ligand>
    <ligandPart>
        <name>Fe</name>
        <dbReference type="ChEBI" id="CHEBI:18248"/>
    </ligandPart>
</feature>
<keyword evidence="5" id="KW-0503">Monooxygenase</keyword>
<keyword evidence="7" id="KW-1185">Reference proteome</keyword>
<keyword evidence="3 4" id="KW-0408">Iron</keyword>
<dbReference type="PRINTS" id="PR00463">
    <property type="entry name" value="EP450I"/>
</dbReference>
<keyword evidence="5" id="KW-0560">Oxidoreductase</keyword>
<dbReference type="GO" id="GO:0005506">
    <property type="term" value="F:iron ion binding"/>
    <property type="evidence" value="ECO:0007669"/>
    <property type="project" value="InterPro"/>
</dbReference>
<dbReference type="OrthoDB" id="1470350at2759"/>